<evidence type="ECO:0000256" key="2">
    <source>
        <dbReference type="ARBA" id="ARBA00022690"/>
    </source>
</evidence>
<dbReference type="PANTHER" id="PTHR33832">
    <property type="entry name" value="SERINE-TYPE ENDOPEPTIDASE INHIBITOR"/>
    <property type="match status" value="1"/>
</dbReference>
<dbReference type="SUPFAM" id="SSF100897">
    <property type="entry name" value="Plant proteinase inhibitors"/>
    <property type="match status" value="1"/>
</dbReference>
<dbReference type="GO" id="GO:0004867">
    <property type="term" value="F:serine-type endopeptidase inhibitor activity"/>
    <property type="evidence" value="ECO:0007669"/>
    <property type="project" value="UniProtKB-KW"/>
</dbReference>
<dbReference type="EMBL" id="HG739130">
    <property type="protein sequence ID" value="CDP10659.1"/>
    <property type="molecule type" value="Genomic_DNA"/>
</dbReference>
<dbReference type="InterPro" id="IPR003465">
    <property type="entry name" value="Prot_inh_I20"/>
</dbReference>
<organism evidence="6 7">
    <name type="scientific">Coffea canephora</name>
    <name type="common">Robusta coffee</name>
    <dbReference type="NCBI Taxonomy" id="49390"/>
    <lineage>
        <taxon>Eukaryota</taxon>
        <taxon>Viridiplantae</taxon>
        <taxon>Streptophyta</taxon>
        <taxon>Embryophyta</taxon>
        <taxon>Tracheophyta</taxon>
        <taxon>Spermatophyta</taxon>
        <taxon>Magnoliopsida</taxon>
        <taxon>eudicotyledons</taxon>
        <taxon>Gunneridae</taxon>
        <taxon>Pentapetalae</taxon>
        <taxon>asterids</taxon>
        <taxon>lamiids</taxon>
        <taxon>Gentianales</taxon>
        <taxon>Rubiaceae</taxon>
        <taxon>Ixoroideae</taxon>
        <taxon>Gardenieae complex</taxon>
        <taxon>Bertiereae - Coffeeae clade</taxon>
        <taxon>Coffeeae</taxon>
        <taxon>Coffea</taxon>
    </lineage>
</organism>
<evidence type="ECO:0000256" key="3">
    <source>
        <dbReference type="ARBA" id="ARBA00022900"/>
    </source>
</evidence>
<protein>
    <recommendedName>
        <fullName evidence="8">Proteinase inhibitor PSI-1.2</fullName>
    </recommendedName>
</protein>
<keyword evidence="2" id="KW-0646">Protease inhibitor</keyword>
<gene>
    <name evidence="6" type="ORF">GSCOC_T00031440001</name>
</gene>
<evidence type="ECO:0008006" key="8">
    <source>
        <dbReference type="Google" id="ProtNLM"/>
    </source>
</evidence>
<dbReference type="PhylomeDB" id="A0A068UQY4"/>
<dbReference type="InterPro" id="IPR051391">
    <property type="entry name" value="Protease_inhibitor_I20"/>
</dbReference>
<dbReference type="OrthoDB" id="1286090at2759"/>
<keyword evidence="5" id="KW-0732">Signal</keyword>
<keyword evidence="3" id="KW-0722">Serine protease inhibitor</keyword>
<dbReference type="Proteomes" id="UP000295252">
    <property type="component" value="Chromosome II"/>
</dbReference>
<keyword evidence="7" id="KW-1185">Reference proteome</keyword>
<feature type="signal peptide" evidence="5">
    <location>
        <begin position="1"/>
        <end position="29"/>
    </location>
</feature>
<reference evidence="7" key="1">
    <citation type="journal article" date="2014" name="Science">
        <title>The coffee genome provides insight into the convergent evolution of caffeine biosynthesis.</title>
        <authorList>
            <person name="Denoeud F."/>
            <person name="Carretero-Paulet L."/>
            <person name="Dereeper A."/>
            <person name="Droc G."/>
            <person name="Guyot R."/>
            <person name="Pietrella M."/>
            <person name="Zheng C."/>
            <person name="Alberti A."/>
            <person name="Anthony F."/>
            <person name="Aprea G."/>
            <person name="Aury J.M."/>
            <person name="Bento P."/>
            <person name="Bernard M."/>
            <person name="Bocs S."/>
            <person name="Campa C."/>
            <person name="Cenci A."/>
            <person name="Combes M.C."/>
            <person name="Crouzillat D."/>
            <person name="Da Silva C."/>
            <person name="Daddiego L."/>
            <person name="De Bellis F."/>
            <person name="Dussert S."/>
            <person name="Garsmeur O."/>
            <person name="Gayraud T."/>
            <person name="Guignon V."/>
            <person name="Jahn K."/>
            <person name="Jamilloux V."/>
            <person name="Joet T."/>
            <person name="Labadie K."/>
            <person name="Lan T."/>
            <person name="Leclercq J."/>
            <person name="Lepelley M."/>
            <person name="Leroy T."/>
            <person name="Li L.T."/>
            <person name="Librado P."/>
            <person name="Lopez L."/>
            <person name="Munoz A."/>
            <person name="Noel B."/>
            <person name="Pallavicini A."/>
            <person name="Perrotta G."/>
            <person name="Poncet V."/>
            <person name="Pot D."/>
            <person name="Priyono X."/>
            <person name="Rigoreau M."/>
            <person name="Rouard M."/>
            <person name="Rozas J."/>
            <person name="Tranchant-Dubreuil C."/>
            <person name="VanBuren R."/>
            <person name="Zhang Q."/>
            <person name="Andrade A.C."/>
            <person name="Argout X."/>
            <person name="Bertrand B."/>
            <person name="de Kochko A."/>
            <person name="Graziosi G."/>
            <person name="Henry R.J."/>
            <person name="Jayarama X."/>
            <person name="Ming R."/>
            <person name="Nagai C."/>
            <person name="Rounsley S."/>
            <person name="Sankoff D."/>
            <person name="Giuliano G."/>
            <person name="Albert V.A."/>
            <person name="Wincker P."/>
            <person name="Lashermes P."/>
        </authorList>
    </citation>
    <scope>NUCLEOTIDE SEQUENCE [LARGE SCALE GENOMIC DNA]</scope>
    <source>
        <strain evidence="7">cv. DH200-94</strain>
    </source>
</reference>
<dbReference type="Gramene" id="CDP10659">
    <property type="protein sequence ID" value="CDP10659"/>
    <property type="gene ID" value="GSCOC_T00031440001"/>
</dbReference>
<dbReference type="Gene3D" id="3.30.60.30">
    <property type="match status" value="1"/>
</dbReference>
<sequence length="80" mass="8300">MAGTKVGVITLLLCAATILLGLKPELASAKVCPRFCYAAVAYMTCPPAPYKKLGPVCNCCMAKPGCKLFRADGTVICTAS</sequence>
<feature type="chain" id="PRO_5001655139" description="Proteinase inhibitor PSI-1.2" evidence="5">
    <location>
        <begin position="30"/>
        <end position="80"/>
    </location>
</feature>
<evidence type="ECO:0000313" key="7">
    <source>
        <dbReference type="Proteomes" id="UP000295252"/>
    </source>
</evidence>
<comment type="similarity">
    <text evidence="1">Belongs to the protease inhibitor I20 (potato type II proteinase inhibitor) family.</text>
</comment>
<evidence type="ECO:0000256" key="1">
    <source>
        <dbReference type="ARBA" id="ARBA00007766"/>
    </source>
</evidence>
<dbReference type="Pfam" id="PF02428">
    <property type="entry name" value="Prot_inhib_II"/>
    <property type="match status" value="1"/>
</dbReference>
<dbReference type="InParanoid" id="A0A068UQY4"/>
<dbReference type="PANTHER" id="PTHR33832:SF15">
    <property type="entry name" value="SERINE-TYPE ENDOPEPTIDASE INHIBITOR"/>
    <property type="match status" value="1"/>
</dbReference>
<dbReference type="AlphaFoldDB" id="A0A068UQY4"/>
<name>A0A068UQY4_COFCA</name>
<evidence type="ECO:0000256" key="5">
    <source>
        <dbReference type="SAM" id="SignalP"/>
    </source>
</evidence>
<dbReference type="OMA" id="DEGCKLY"/>
<evidence type="ECO:0000256" key="4">
    <source>
        <dbReference type="ARBA" id="ARBA00023157"/>
    </source>
</evidence>
<evidence type="ECO:0000313" key="6">
    <source>
        <dbReference type="EMBL" id="CDP10659.1"/>
    </source>
</evidence>
<keyword evidence="4" id="KW-1015">Disulfide bond</keyword>
<proteinExistence type="inferred from homology"/>
<accession>A0A068UQY4</accession>